<accession>X0ZZH5</accession>
<feature type="non-terminal residue" evidence="1">
    <location>
        <position position="1"/>
    </location>
</feature>
<sequence length="67" mass="8116">ARHLLISFQIETRDVRRREQLNCYVPVKWRIYSIYDMEVSVKHEFNSTNKKMYRDEALLAEGDIPDQ</sequence>
<evidence type="ECO:0000313" key="1">
    <source>
        <dbReference type="EMBL" id="GAG63307.1"/>
    </source>
</evidence>
<organism evidence="1">
    <name type="scientific">marine sediment metagenome</name>
    <dbReference type="NCBI Taxonomy" id="412755"/>
    <lineage>
        <taxon>unclassified sequences</taxon>
        <taxon>metagenomes</taxon>
        <taxon>ecological metagenomes</taxon>
    </lineage>
</organism>
<dbReference type="EMBL" id="BART01005254">
    <property type="protein sequence ID" value="GAG63307.1"/>
    <property type="molecule type" value="Genomic_DNA"/>
</dbReference>
<name>X0ZZH5_9ZZZZ</name>
<comment type="caution">
    <text evidence="1">The sequence shown here is derived from an EMBL/GenBank/DDBJ whole genome shotgun (WGS) entry which is preliminary data.</text>
</comment>
<proteinExistence type="predicted"/>
<dbReference type="AlphaFoldDB" id="X0ZZH5"/>
<protein>
    <submittedName>
        <fullName evidence="1">Uncharacterized protein</fullName>
    </submittedName>
</protein>
<gene>
    <name evidence="1" type="ORF">S01H4_12397</name>
</gene>
<reference evidence="1" key="1">
    <citation type="journal article" date="2014" name="Front. Microbiol.">
        <title>High frequency of phylogenetically diverse reductive dehalogenase-homologous genes in deep subseafloor sedimentary metagenomes.</title>
        <authorList>
            <person name="Kawai M."/>
            <person name="Futagami T."/>
            <person name="Toyoda A."/>
            <person name="Takaki Y."/>
            <person name="Nishi S."/>
            <person name="Hori S."/>
            <person name="Arai W."/>
            <person name="Tsubouchi T."/>
            <person name="Morono Y."/>
            <person name="Uchiyama I."/>
            <person name="Ito T."/>
            <person name="Fujiyama A."/>
            <person name="Inagaki F."/>
            <person name="Takami H."/>
        </authorList>
    </citation>
    <scope>NUCLEOTIDE SEQUENCE</scope>
    <source>
        <strain evidence="1">Expedition CK06-06</strain>
    </source>
</reference>